<reference evidence="1" key="1">
    <citation type="journal article" date="2021" name="Proc. Natl. Acad. Sci. U.S.A.">
        <title>A Catalog of Tens of Thousands of Viruses from Human Metagenomes Reveals Hidden Associations with Chronic Diseases.</title>
        <authorList>
            <person name="Tisza M.J."/>
            <person name="Buck C.B."/>
        </authorList>
    </citation>
    <scope>NUCLEOTIDE SEQUENCE</scope>
    <source>
        <strain evidence="1">CtgN495</strain>
    </source>
</reference>
<accession>A0A8S5UCZ4</accession>
<name>A0A8S5UCZ4_9CAUD</name>
<evidence type="ECO:0000313" key="1">
    <source>
        <dbReference type="EMBL" id="DAF92274.1"/>
    </source>
</evidence>
<dbReference type="EMBL" id="BK016063">
    <property type="protein sequence ID" value="DAF92274.1"/>
    <property type="molecule type" value="Genomic_DNA"/>
</dbReference>
<proteinExistence type="predicted"/>
<protein>
    <submittedName>
        <fullName evidence="1">Uncharacterized protein</fullName>
    </submittedName>
</protein>
<organism evidence="1">
    <name type="scientific">Siphoviridae sp. ctgN495</name>
    <dbReference type="NCBI Taxonomy" id="2825608"/>
    <lineage>
        <taxon>Viruses</taxon>
        <taxon>Duplodnaviria</taxon>
        <taxon>Heunggongvirae</taxon>
        <taxon>Uroviricota</taxon>
        <taxon>Caudoviricetes</taxon>
    </lineage>
</organism>
<sequence>MYDLMTSKFDVDEHIKNYPFYTEIVIFPDGHVEYAIPSHQEKLCQVLSKMKNWTRQEVIDNTPKEYYFDLMTWLLNETRCISVWYDFILTPEEVTDAQTKTIAMLIQKKAIKISKTFQ</sequence>